<evidence type="ECO:0000256" key="10">
    <source>
        <dbReference type="ARBA" id="ARBA00022840"/>
    </source>
</evidence>
<feature type="domain" description="Response regulatory" evidence="18">
    <location>
        <begin position="727"/>
        <end position="846"/>
    </location>
</feature>
<dbReference type="SMART" id="SM00304">
    <property type="entry name" value="HAMP"/>
    <property type="match status" value="1"/>
</dbReference>
<feature type="domain" description="Response regulatory" evidence="18">
    <location>
        <begin position="582"/>
        <end position="705"/>
    </location>
</feature>
<evidence type="ECO:0000259" key="19">
    <source>
        <dbReference type="PROSITE" id="PS50885"/>
    </source>
</evidence>
<dbReference type="EMBL" id="WWCM01000004">
    <property type="protein sequence ID" value="MYM39186.1"/>
    <property type="molecule type" value="Genomic_DNA"/>
</dbReference>
<dbReference type="Gene3D" id="3.40.50.2300">
    <property type="match status" value="2"/>
</dbReference>
<evidence type="ECO:0000256" key="8">
    <source>
        <dbReference type="ARBA" id="ARBA00022741"/>
    </source>
</evidence>
<dbReference type="Gene3D" id="3.30.565.10">
    <property type="entry name" value="Histidine kinase-like ATPase, C-terminal domain"/>
    <property type="match status" value="1"/>
</dbReference>
<evidence type="ECO:0000256" key="9">
    <source>
        <dbReference type="ARBA" id="ARBA00022777"/>
    </source>
</evidence>
<reference evidence="21 22" key="1">
    <citation type="submission" date="2019-12" db="EMBL/GenBank/DDBJ databases">
        <title>Novel species isolated from a subtropical stream in China.</title>
        <authorList>
            <person name="Lu H."/>
        </authorList>
    </citation>
    <scope>NUCLEOTIDE SEQUENCE [LARGE SCALE GENOMIC DNA]</scope>
    <source>
        <strain evidence="21 22">CY13W</strain>
    </source>
</reference>
<feature type="domain" description="HAMP" evidence="19">
    <location>
        <begin position="251"/>
        <end position="311"/>
    </location>
</feature>
<evidence type="ECO:0000256" key="6">
    <source>
        <dbReference type="ARBA" id="ARBA00022679"/>
    </source>
</evidence>
<keyword evidence="8" id="KW-0547">Nucleotide-binding</keyword>
<feature type="modified residue" description="4-aspartylphosphate" evidence="15">
    <location>
        <position position="779"/>
    </location>
</feature>
<dbReference type="SMART" id="SM00387">
    <property type="entry name" value="HATPase_c"/>
    <property type="match status" value="1"/>
</dbReference>
<dbReference type="Gene3D" id="1.10.287.130">
    <property type="match status" value="1"/>
</dbReference>
<dbReference type="PROSITE" id="PS50110">
    <property type="entry name" value="RESPONSE_REGULATORY"/>
    <property type="match status" value="2"/>
</dbReference>
<dbReference type="EC" id="2.7.13.3" evidence="3"/>
<dbReference type="Pfam" id="PF01627">
    <property type="entry name" value="Hpt"/>
    <property type="match status" value="1"/>
</dbReference>
<keyword evidence="5 15" id="KW-0597">Phosphoprotein</keyword>
<dbReference type="PROSITE" id="PS50894">
    <property type="entry name" value="HPT"/>
    <property type="match status" value="1"/>
</dbReference>
<dbReference type="Pfam" id="PF02518">
    <property type="entry name" value="HATPase_c"/>
    <property type="match status" value="1"/>
</dbReference>
<dbReference type="Pfam" id="PF00072">
    <property type="entry name" value="Response_reg"/>
    <property type="match status" value="2"/>
</dbReference>
<dbReference type="PANTHER" id="PTHR45339">
    <property type="entry name" value="HYBRID SIGNAL TRANSDUCTION HISTIDINE KINASE J"/>
    <property type="match status" value="1"/>
</dbReference>
<dbReference type="RefSeq" id="WP_161038579.1">
    <property type="nucleotide sequence ID" value="NZ_WWCM01000004.1"/>
</dbReference>
<dbReference type="InterPro" id="IPR004358">
    <property type="entry name" value="Sig_transdc_His_kin-like_C"/>
</dbReference>
<sequence length="1077" mass="115131">MKLRRISAWFSFLVLLSLAANGWLIMQIRQAHNDMLSSQQYRQDALALTHGLHQETEQLAQLVRAYTLTGETRYLFYYYDILSIREGSKPAPAHYNPMTYWDDAIAGRIAHHLPEQGVKVSLAERMKKAGFGPAEFQALNQVIAATAAMNKIEQIAFAATQGLYDPVQGDFVDDGEPRRDYASQLVYSKQYSELKADLSRAVNALSAITDSRTSAEMDMAAQRLEQRIAISLGSMALTVLLVLSAFQVVRLKVLAPITRLGRAARQLRGGDYSTRYAGAEAARSGPQAVEEVQELGSTLDGMAQAIEGDIAARAAVQRELEAARAQAESATQAKSMFLANMSHEIRTPMNAIIGMSHLALETALNPRQRDYVSKVHQAARSLLGIINDILDFSKVEAGKLRLEEAPFRLEDVLANSMSLLSMAARDKGLELLLDVADPKLLGEQGMLRGDALRLGQVLTNLLSNAVKFTQRGFVRLSVEVEQQSDAAMTLRFAIRDTGIGMTPEQVANLFQEFTQADGSTTRRFGGTGLGLTISKRLVELMGGAIAVESQPERGSSFVFSARFGLPPATSAAPVTPNLGALRVLVVDDQPEARTVLQHLLTALGVAESDAGCIVTADSASAAIAQVQAAHEQGQPYDLLLLDWVMPPAGGDAVLSALGGKTPVTAIVSAYDAEHLHISAGRLGARHFLAKPVLPSALRDLLASVTGQAGAAAHQAKRLHSAGLEGMRVLLVEDNPLNQQLACELMESRGVQVTVAEHGQAALDQLAAVTPEHYHVVLMDLQMPVMDGYEATRRLRARSEYDGLPLIAMTAHALIEEREQCMALGMNGHIGKPIEPDELYAELARHYTPADESAADRVLQPAGADAATGAETASGNTHGASGSASNLAGLPFIAGLDTVSGLRRCGGRVSLYRGMLERYAQEFAELPATMETLLGHQQWPAAERLAHTLRGLSGTIGASAVAELATALENACHAQDGAAAQAGLGELVAPLQTLLGQLPQTPQAIGGAPGAAGAALPDCLPQLRALLADCDGDCITLWEEHRAAFAAALPVEIVQQISHALDNIDFDTALSLLPETIT</sequence>
<keyword evidence="7 16" id="KW-0812">Transmembrane</keyword>
<dbReference type="SUPFAM" id="SSF47384">
    <property type="entry name" value="Homodimeric domain of signal transducing histidine kinase"/>
    <property type="match status" value="1"/>
</dbReference>
<accession>A0ABW9VHT9</accession>
<evidence type="ECO:0000313" key="21">
    <source>
        <dbReference type="EMBL" id="MYM39186.1"/>
    </source>
</evidence>
<comment type="subcellular location">
    <subcellularLocation>
        <location evidence="2">Cell membrane</location>
        <topology evidence="2">Multi-pass membrane protein</topology>
    </subcellularLocation>
</comment>
<dbReference type="CDD" id="cd16922">
    <property type="entry name" value="HATPase_EvgS-ArcB-TorS-like"/>
    <property type="match status" value="1"/>
</dbReference>
<keyword evidence="4" id="KW-1003">Cell membrane</keyword>
<dbReference type="CDD" id="cd17546">
    <property type="entry name" value="REC_hyHK_CKI1_RcsC-like"/>
    <property type="match status" value="1"/>
</dbReference>
<dbReference type="InterPro" id="IPR036641">
    <property type="entry name" value="HPT_dom_sf"/>
</dbReference>
<evidence type="ECO:0000259" key="18">
    <source>
        <dbReference type="PROSITE" id="PS50110"/>
    </source>
</evidence>
<dbReference type="InterPro" id="IPR036097">
    <property type="entry name" value="HisK_dim/P_sf"/>
</dbReference>
<evidence type="ECO:0000256" key="1">
    <source>
        <dbReference type="ARBA" id="ARBA00000085"/>
    </source>
</evidence>
<evidence type="ECO:0000256" key="2">
    <source>
        <dbReference type="ARBA" id="ARBA00004651"/>
    </source>
</evidence>
<dbReference type="InterPro" id="IPR011006">
    <property type="entry name" value="CheY-like_superfamily"/>
</dbReference>
<feature type="modified residue" description="Phosphohistidine" evidence="14">
    <location>
        <position position="946"/>
    </location>
</feature>
<evidence type="ECO:0000256" key="3">
    <source>
        <dbReference type="ARBA" id="ARBA00012438"/>
    </source>
</evidence>
<dbReference type="InterPro" id="IPR003661">
    <property type="entry name" value="HisK_dim/P_dom"/>
</dbReference>
<dbReference type="InterPro" id="IPR008207">
    <property type="entry name" value="Sig_transdc_His_kin_Hpt_dom"/>
</dbReference>
<keyword evidence="12" id="KW-0902">Two-component regulatory system</keyword>
<dbReference type="PANTHER" id="PTHR45339:SF1">
    <property type="entry name" value="HYBRID SIGNAL TRANSDUCTION HISTIDINE KINASE J"/>
    <property type="match status" value="1"/>
</dbReference>
<comment type="caution">
    <text evidence="21">The sequence shown here is derived from an EMBL/GenBank/DDBJ whole genome shotgun (WGS) entry which is preliminary data.</text>
</comment>
<dbReference type="InterPro" id="IPR001789">
    <property type="entry name" value="Sig_transdc_resp-reg_receiver"/>
</dbReference>
<comment type="catalytic activity">
    <reaction evidence="1">
        <text>ATP + protein L-histidine = ADP + protein N-phospho-L-histidine.</text>
        <dbReference type="EC" id="2.7.13.3"/>
    </reaction>
</comment>
<evidence type="ECO:0000256" key="4">
    <source>
        <dbReference type="ARBA" id="ARBA00022475"/>
    </source>
</evidence>
<feature type="domain" description="Histidine kinase" evidence="17">
    <location>
        <begin position="340"/>
        <end position="565"/>
    </location>
</feature>
<dbReference type="CDD" id="cd00088">
    <property type="entry name" value="HPT"/>
    <property type="match status" value="1"/>
</dbReference>
<dbReference type="InterPro" id="IPR005467">
    <property type="entry name" value="His_kinase_dom"/>
</dbReference>
<dbReference type="SMART" id="SM00388">
    <property type="entry name" value="HisKA"/>
    <property type="match status" value="1"/>
</dbReference>
<feature type="modified residue" description="4-aspartylphosphate" evidence="15">
    <location>
        <position position="642"/>
    </location>
</feature>
<dbReference type="SUPFAM" id="SSF47226">
    <property type="entry name" value="Histidine-containing phosphotransfer domain, HPT domain"/>
    <property type="match status" value="1"/>
</dbReference>
<dbReference type="InterPro" id="IPR003660">
    <property type="entry name" value="HAMP_dom"/>
</dbReference>
<dbReference type="Proteomes" id="UP000478090">
    <property type="component" value="Unassembled WGS sequence"/>
</dbReference>
<evidence type="ECO:0000256" key="16">
    <source>
        <dbReference type="SAM" id="Phobius"/>
    </source>
</evidence>
<organism evidence="21 22">
    <name type="scientific">Duganella qianjiadongensis</name>
    <dbReference type="NCBI Taxonomy" id="2692176"/>
    <lineage>
        <taxon>Bacteria</taxon>
        <taxon>Pseudomonadati</taxon>
        <taxon>Pseudomonadota</taxon>
        <taxon>Betaproteobacteria</taxon>
        <taxon>Burkholderiales</taxon>
        <taxon>Oxalobacteraceae</taxon>
        <taxon>Telluria group</taxon>
        <taxon>Duganella</taxon>
    </lineage>
</organism>
<dbReference type="InterPro" id="IPR036890">
    <property type="entry name" value="HATPase_C_sf"/>
</dbReference>
<feature type="transmembrane region" description="Helical" evidence="16">
    <location>
        <begin position="228"/>
        <end position="249"/>
    </location>
</feature>
<evidence type="ECO:0000259" key="17">
    <source>
        <dbReference type="PROSITE" id="PS50109"/>
    </source>
</evidence>
<feature type="transmembrane region" description="Helical" evidence="16">
    <location>
        <begin position="6"/>
        <end position="26"/>
    </location>
</feature>
<keyword evidence="22" id="KW-1185">Reference proteome</keyword>
<keyword evidence="11 16" id="KW-1133">Transmembrane helix</keyword>
<evidence type="ECO:0000256" key="7">
    <source>
        <dbReference type="ARBA" id="ARBA00022692"/>
    </source>
</evidence>
<dbReference type="Pfam" id="PF00512">
    <property type="entry name" value="HisKA"/>
    <property type="match status" value="1"/>
</dbReference>
<dbReference type="Gene3D" id="1.20.120.160">
    <property type="entry name" value="HPT domain"/>
    <property type="match status" value="1"/>
</dbReference>
<dbReference type="CDD" id="cd00156">
    <property type="entry name" value="REC"/>
    <property type="match status" value="1"/>
</dbReference>
<dbReference type="SMART" id="SM00448">
    <property type="entry name" value="REC"/>
    <property type="match status" value="2"/>
</dbReference>
<dbReference type="InterPro" id="IPR003594">
    <property type="entry name" value="HATPase_dom"/>
</dbReference>
<evidence type="ECO:0000256" key="15">
    <source>
        <dbReference type="PROSITE-ProRule" id="PRU00169"/>
    </source>
</evidence>
<proteinExistence type="predicted"/>
<keyword evidence="9" id="KW-0418">Kinase</keyword>
<dbReference type="PROSITE" id="PS50885">
    <property type="entry name" value="HAMP"/>
    <property type="match status" value="1"/>
</dbReference>
<gene>
    <name evidence="21" type="ORF">GTP27_07550</name>
</gene>
<dbReference type="SUPFAM" id="SSF52172">
    <property type="entry name" value="CheY-like"/>
    <property type="match status" value="2"/>
</dbReference>
<dbReference type="CDD" id="cd00082">
    <property type="entry name" value="HisKA"/>
    <property type="match status" value="1"/>
</dbReference>
<evidence type="ECO:0000256" key="12">
    <source>
        <dbReference type="ARBA" id="ARBA00023012"/>
    </source>
</evidence>
<evidence type="ECO:0000313" key="22">
    <source>
        <dbReference type="Proteomes" id="UP000478090"/>
    </source>
</evidence>
<evidence type="ECO:0000256" key="14">
    <source>
        <dbReference type="PROSITE-ProRule" id="PRU00110"/>
    </source>
</evidence>
<feature type="domain" description="HPt" evidence="20">
    <location>
        <begin position="907"/>
        <end position="1004"/>
    </location>
</feature>
<name>A0ABW9VHT9_9BURK</name>
<evidence type="ECO:0000259" key="20">
    <source>
        <dbReference type="PROSITE" id="PS50894"/>
    </source>
</evidence>
<protein>
    <recommendedName>
        <fullName evidence="3">histidine kinase</fullName>
        <ecNumber evidence="3">2.7.13.3</ecNumber>
    </recommendedName>
</protein>
<evidence type="ECO:0000256" key="5">
    <source>
        <dbReference type="ARBA" id="ARBA00022553"/>
    </source>
</evidence>
<dbReference type="PRINTS" id="PR00344">
    <property type="entry name" value="BCTRLSENSOR"/>
</dbReference>
<evidence type="ECO:0000256" key="11">
    <source>
        <dbReference type="ARBA" id="ARBA00022989"/>
    </source>
</evidence>
<keyword evidence="6" id="KW-0808">Transferase</keyword>
<dbReference type="Gene3D" id="6.10.340.10">
    <property type="match status" value="1"/>
</dbReference>
<keyword evidence="10" id="KW-0067">ATP-binding</keyword>
<dbReference type="PROSITE" id="PS50109">
    <property type="entry name" value="HIS_KIN"/>
    <property type="match status" value="1"/>
</dbReference>
<evidence type="ECO:0000256" key="13">
    <source>
        <dbReference type="ARBA" id="ARBA00023136"/>
    </source>
</evidence>
<dbReference type="SUPFAM" id="SSF55874">
    <property type="entry name" value="ATPase domain of HSP90 chaperone/DNA topoisomerase II/histidine kinase"/>
    <property type="match status" value="1"/>
</dbReference>
<keyword evidence="13 16" id="KW-0472">Membrane</keyword>